<name>A0ACB6ZFD0_THEGA</name>
<reference evidence="1" key="1">
    <citation type="submission" date="2019-10" db="EMBL/GenBank/DDBJ databases">
        <authorList>
            <consortium name="DOE Joint Genome Institute"/>
            <person name="Kuo A."/>
            <person name="Miyauchi S."/>
            <person name="Kiss E."/>
            <person name="Drula E."/>
            <person name="Kohler A."/>
            <person name="Sanchez-Garcia M."/>
            <person name="Andreopoulos B."/>
            <person name="Barry K.W."/>
            <person name="Bonito G."/>
            <person name="Buee M."/>
            <person name="Carver A."/>
            <person name="Chen C."/>
            <person name="Cichocki N."/>
            <person name="Clum A."/>
            <person name="Culley D."/>
            <person name="Crous P.W."/>
            <person name="Fauchery L."/>
            <person name="Girlanda M."/>
            <person name="Hayes R."/>
            <person name="Keri Z."/>
            <person name="Labutti K."/>
            <person name="Lipzen A."/>
            <person name="Lombard V."/>
            <person name="Magnuson J."/>
            <person name="Maillard F."/>
            <person name="Morin E."/>
            <person name="Murat C."/>
            <person name="Nolan M."/>
            <person name="Ohm R."/>
            <person name="Pangilinan J."/>
            <person name="Pereira M."/>
            <person name="Perotto S."/>
            <person name="Peter M."/>
            <person name="Riley R."/>
            <person name="Sitrit Y."/>
            <person name="Stielow B."/>
            <person name="Szollosi G."/>
            <person name="Zifcakova L."/>
            <person name="Stursova M."/>
            <person name="Spatafora J.W."/>
            <person name="Tedersoo L."/>
            <person name="Vaario L.-M."/>
            <person name="Yamada A."/>
            <person name="Yan M."/>
            <person name="Wang P."/>
            <person name="Xu J."/>
            <person name="Bruns T."/>
            <person name="Baldrian P."/>
            <person name="Vilgalys R."/>
            <person name="Henrissat B."/>
            <person name="Grigoriev I.V."/>
            <person name="Hibbett D."/>
            <person name="Nagy L.G."/>
            <person name="Martin F.M."/>
        </authorList>
    </citation>
    <scope>NUCLEOTIDE SEQUENCE</scope>
    <source>
        <strain evidence="1">P2</strain>
    </source>
</reference>
<accession>A0ACB6ZFD0</accession>
<gene>
    <name evidence="1" type="ORF">BDM02DRAFT_3097068</name>
</gene>
<dbReference type="Proteomes" id="UP000886501">
    <property type="component" value="Unassembled WGS sequence"/>
</dbReference>
<comment type="caution">
    <text evidence="1">The sequence shown here is derived from an EMBL/GenBank/DDBJ whole genome shotgun (WGS) entry which is preliminary data.</text>
</comment>
<organism evidence="1 2">
    <name type="scientific">Thelephora ganbajun</name>
    <name type="common">Ganba fungus</name>
    <dbReference type="NCBI Taxonomy" id="370292"/>
    <lineage>
        <taxon>Eukaryota</taxon>
        <taxon>Fungi</taxon>
        <taxon>Dikarya</taxon>
        <taxon>Basidiomycota</taxon>
        <taxon>Agaricomycotina</taxon>
        <taxon>Agaricomycetes</taxon>
        <taxon>Thelephorales</taxon>
        <taxon>Thelephoraceae</taxon>
        <taxon>Thelephora</taxon>
    </lineage>
</organism>
<evidence type="ECO:0000313" key="1">
    <source>
        <dbReference type="EMBL" id="KAF9648053.1"/>
    </source>
</evidence>
<keyword evidence="2" id="KW-1185">Reference proteome</keyword>
<reference evidence="1" key="2">
    <citation type="journal article" date="2020" name="Nat. Commun.">
        <title>Large-scale genome sequencing of mycorrhizal fungi provides insights into the early evolution of symbiotic traits.</title>
        <authorList>
            <person name="Miyauchi S."/>
            <person name="Kiss E."/>
            <person name="Kuo A."/>
            <person name="Drula E."/>
            <person name="Kohler A."/>
            <person name="Sanchez-Garcia M."/>
            <person name="Morin E."/>
            <person name="Andreopoulos B."/>
            <person name="Barry K.W."/>
            <person name="Bonito G."/>
            <person name="Buee M."/>
            <person name="Carver A."/>
            <person name="Chen C."/>
            <person name="Cichocki N."/>
            <person name="Clum A."/>
            <person name="Culley D."/>
            <person name="Crous P.W."/>
            <person name="Fauchery L."/>
            <person name="Girlanda M."/>
            <person name="Hayes R.D."/>
            <person name="Keri Z."/>
            <person name="LaButti K."/>
            <person name="Lipzen A."/>
            <person name="Lombard V."/>
            <person name="Magnuson J."/>
            <person name="Maillard F."/>
            <person name="Murat C."/>
            <person name="Nolan M."/>
            <person name="Ohm R.A."/>
            <person name="Pangilinan J."/>
            <person name="Pereira M.F."/>
            <person name="Perotto S."/>
            <person name="Peter M."/>
            <person name="Pfister S."/>
            <person name="Riley R."/>
            <person name="Sitrit Y."/>
            <person name="Stielow J.B."/>
            <person name="Szollosi G."/>
            <person name="Zifcakova L."/>
            <person name="Stursova M."/>
            <person name="Spatafora J.W."/>
            <person name="Tedersoo L."/>
            <person name="Vaario L.M."/>
            <person name="Yamada A."/>
            <person name="Yan M."/>
            <person name="Wang P."/>
            <person name="Xu J."/>
            <person name="Bruns T."/>
            <person name="Baldrian P."/>
            <person name="Vilgalys R."/>
            <person name="Dunand C."/>
            <person name="Henrissat B."/>
            <person name="Grigoriev I.V."/>
            <person name="Hibbett D."/>
            <person name="Nagy L.G."/>
            <person name="Martin F.M."/>
        </authorList>
    </citation>
    <scope>NUCLEOTIDE SEQUENCE</scope>
    <source>
        <strain evidence="1">P2</strain>
    </source>
</reference>
<sequence>MYPYTRLHLGKTRSVAVAGPHFLVLESQTGKLEGSTTNLDERNAVDVLKSGPIRFSAVDTEFEHLVTVGDDKKLKVWGLDGPKIRSQRDLPKRPTSLSLTKDGQTILVSDKFGDVFSYSLHPDPSVEGPTLTKRSRDSLSAHENPSGGTLVLGHVSLLTDFILTPDERFIITADRDEHIRVSWYPQGYNIEMFCLGHKRFVSALHIPAFDHSLLVSGGGDPVLKVWDWMTGKEKYEIPIQESAGPFIVVKGKKRRWFEEAEMSDENSTVRARKKGRKGKSKGKAKEISEQDADMEGAVDDGSPVPAITEDTPEDGPQESIRPEVEELVLAIHRIDSFETTRGKHLVFNAVGCTSLFACTFPSQDDTSSPMIQTFSFSKPVIDFYVHDSLFWVLVDDGWGEGSVESNPVQCVKWLDESQKFISINSAEASPLLHVLNSEYRPPASPDQRKHLDLYADLSWFPKNIDPTRDPMKDDILANAESGIPEELSIRQQGRLKHKKALIAKLQKGESGHDSTATPATPGEEPEPKKVKQDRPADGGRRE</sequence>
<dbReference type="EMBL" id="MU118020">
    <property type="protein sequence ID" value="KAF9648053.1"/>
    <property type="molecule type" value="Genomic_DNA"/>
</dbReference>
<proteinExistence type="predicted"/>
<protein>
    <submittedName>
        <fullName evidence="1">WD40 repeat-like protein</fullName>
    </submittedName>
</protein>
<evidence type="ECO:0000313" key="2">
    <source>
        <dbReference type="Proteomes" id="UP000886501"/>
    </source>
</evidence>